<evidence type="ECO:0000256" key="1">
    <source>
        <dbReference type="SAM" id="Phobius"/>
    </source>
</evidence>
<accession>Q6KGP0</accession>
<evidence type="ECO:0000313" key="2">
    <source>
        <dbReference type="EMBL" id="AAQ14637.1"/>
    </source>
</evidence>
<keyword evidence="1" id="KW-0812">Transmembrane</keyword>
<keyword evidence="1" id="KW-1133">Transmembrane helix</keyword>
<feature type="transmembrane region" description="Helical" evidence="1">
    <location>
        <begin position="33"/>
        <end position="52"/>
    </location>
</feature>
<dbReference type="Proteomes" id="UP000009070">
    <property type="component" value="Segment"/>
</dbReference>
<keyword evidence="3" id="KW-1185">Reference proteome</keyword>
<organism evidence="2 3">
    <name type="scientific">Salmonella phage Felix O1 (isolate Felix O1-VT1)</name>
    <name type="common">Bacteriophage Felix O1</name>
    <dbReference type="NCBI Taxonomy" id="1283336"/>
    <lineage>
        <taxon>Viruses</taxon>
        <taxon>Duplodnaviria</taxon>
        <taxon>Heunggongvirae</taxon>
        <taxon>Uroviricota</taxon>
        <taxon>Caudoviricetes</taxon>
        <taxon>Andersonviridae</taxon>
        <taxon>Ounavirinae</taxon>
        <taxon>Felixounavirus</taxon>
        <taxon>Felixounavirus felixO1</taxon>
    </lineage>
</organism>
<keyword evidence="1" id="KW-0472">Membrane</keyword>
<name>Q6KGP0_BPFO1</name>
<dbReference type="EMBL" id="AF320576">
    <property type="protein sequence ID" value="AAQ14637.1"/>
    <property type="molecule type" value="Genomic_DNA"/>
</dbReference>
<proteinExistence type="predicted"/>
<protein>
    <submittedName>
        <fullName evidence="2">Uncharacterized protein</fullName>
    </submittedName>
</protein>
<organismHost>
    <name type="scientific">Salmonella</name>
    <dbReference type="NCBI Taxonomy" id="590"/>
</organismHost>
<reference evidence="2 3" key="1">
    <citation type="submission" date="2000-11" db="EMBL/GenBank/DDBJ databases">
        <title>Bacteriophage Felix O1: Genetic Characterization.</title>
        <authorList>
            <person name="Sriranganathan N."/>
            <person name="Whichard J.M."/>
            <person name="Pierson F.W."/>
            <person name="Kapur V."/>
            <person name="Weigt L.A."/>
        </authorList>
    </citation>
    <scope>NUCLEOTIDE SEQUENCE [LARGE SCALE GENOMIC DNA]</scope>
    <source>
        <strain evidence="2">Felix O1-VT1</strain>
    </source>
</reference>
<sequence>MTWSLLIVKLSDEEIVDFVIAYHKVKTGILKRFVVGIIGSVCISYLFSIELFT</sequence>
<evidence type="ECO:0000313" key="3">
    <source>
        <dbReference type="Proteomes" id="UP000009070"/>
    </source>
</evidence>